<dbReference type="EMBL" id="LR797362">
    <property type="protein sequence ID" value="CAB4210742.1"/>
    <property type="molecule type" value="Genomic_DNA"/>
</dbReference>
<dbReference type="EMBL" id="LR796840">
    <property type="protein sequence ID" value="CAB4169152.1"/>
    <property type="molecule type" value="Genomic_DNA"/>
</dbReference>
<dbReference type="InterPro" id="IPR008807">
    <property type="entry name" value="ROS_MUCR"/>
</dbReference>
<dbReference type="GO" id="GO:0003677">
    <property type="term" value="F:DNA binding"/>
    <property type="evidence" value="ECO:0007669"/>
    <property type="project" value="InterPro"/>
</dbReference>
<dbReference type="Gene3D" id="1.10.10.1550">
    <property type="entry name" value="ROS/MUCR transcriptional regulator protein"/>
    <property type="match status" value="1"/>
</dbReference>
<dbReference type="EMBL" id="LR796935">
    <property type="protein sequence ID" value="CAB4176696.1"/>
    <property type="molecule type" value="Genomic_DNA"/>
</dbReference>
<dbReference type="InterPro" id="IPR041920">
    <property type="entry name" value="ROS/MUCR_sf"/>
</dbReference>
<evidence type="ECO:0000313" key="2">
    <source>
        <dbReference type="EMBL" id="CAB4176696.1"/>
    </source>
</evidence>
<dbReference type="GO" id="GO:0008270">
    <property type="term" value="F:zinc ion binding"/>
    <property type="evidence" value="ECO:0007669"/>
    <property type="project" value="InterPro"/>
</dbReference>
<sequence>MFKTQEELEEYLRGDPSSIQCLICKKQYRHLTNHISSKHEISVIDYKQLYGIPRMEALFCSNTKKLLSQKHLELCKDPVHLEGLIVRAKAMQYLKRSRTFKHVLVTKNKIIARNVAKTIYTEDKANNLFNDIKKSGLSIHKYCIINKTGHRNISSVLRKYNLIP</sequence>
<evidence type="ECO:0000313" key="4">
    <source>
        <dbReference type="EMBL" id="CAB4197947.1"/>
    </source>
</evidence>
<evidence type="ECO:0000313" key="6">
    <source>
        <dbReference type="EMBL" id="CAB5227538.1"/>
    </source>
</evidence>
<name>A0A6J5PDE7_9CAUD</name>
<accession>A0A6J5PDE7</accession>
<dbReference type="EMBL" id="LR797006">
    <property type="protein sequence ID" value="CAB4181300.1"/>
    <property type="molecule type" value="Genomic_DNA"/>
</dbReference>
<dbReference type="EMBL" id="LR798374">
    <property type="protein sequence ID" value="CAB5227538.1"/>
    <property type="molecule type" value="Genomic_DNA"/>
</dbReference>
<organism evidence="1">
    <name type="scientific">uncultured Caudovirales phage</name>
    <dbReference type="NCBI Taxonomy" id="2100421"/>
    <lineage>
        <taxon>Viruses</taxon>
        <taxon>Duplodnaviria</taxon>
        <taxon>Heunggongvirae</taxon>
        <taxon>Uroviricota</taxon>
        <taxon>Caudoviricetes</taxon>
        <taxon>Peduoviridae</taxon>
        <taxon>Maltschvirus</taxon>
        <taxon>Maltschvirus maltsch</taxon>
    </lineage>
</organism>
<dbReference type="GO" id="GO:0006355">
    <property type="term" value="P:regulation of DNA-templated transcription"/>
    <property type="evidence" value="ECO:0007669"/>
    <property type="project" value="InterPro"/>
</dbReference>
<gene>
    <name evidence="3" type="ORF">UFOVP1074_51</name>
    <name evidence="4" type="ORF">UFOVP1310_30</name>
    <name evidence="5" type="ORF">UFOVP1424_42</name>
    <name evidence="6" type="ORF">UFOVP1521_42</name>
    <name evidence="1" type="ORF">UFOVP899_53</name>
    <name evidence="2" type="ORF">UFOVP987_52</name>
</gene>
<proteinExistence type="predicted"/>
<protein>
    <submittedName>
        <fullName evidence="1">ROSMUCR transcriptional regulator</fullName>
    </submittedName>
</protein>
<evidence type="ECO:0000313" key="1">
    <source>
        <dbReference type="EMBL" id="CAB4169152.1"/>
    </source>
</evidence>
<reference evidence="1" key="1">
    <citation type="submission" date="2020-05" db="EMBL/GenBank/DDBJ databases">
        <authorList>
            <person name="Chiriac C."/>
            <person name="Salcher M."/>
            <person name="Ghai R."/>
            <person name="Kavagutti S V."/>
        </authorList>
    </citation>
    <scope>NUCLEOTIDE SEQUENCE</scope>
</reference>
<dbReference type="EMBL" id="LR797262">
    <property type="protein sequence ID" value="CAB4197947.1"/>
    <property type="molecule type" value="Genomic_DNA"/>
</dbReference>
<evidence type="ECO:0000313" key="5">
    <source>
        <dbReference type="EMBL" id="CAB4210742.1"/>
    </source>
</evidence>
<dbReference type="Pfam" id="PF05443">
    <property type="entry name" value="ROS_MUCR"/>
    <property type="match status" value="1"/>
</dbReference>
<evidence type="ECO:0000313" key="3">
    <source>
        <dbReference type="EMBL" id="CAB4181300.1"/>
    </source>
</evidence>